<evidence type="ECO:0000256" key="3">
    <source>
        <dbReference type="PIRSR" id="PIRSR606823-1"/>
    </source>
</evidence>
<evidence type="ECO:0000313" key="9">
    <source>
        <dbReference type="Proteomes" id="UP000000759"/>
    </source>
</evidence>
<proteinExistence type="inferred from homology"/>
<dbReference type="OrthoDB" id="191371at2759"/>
<dbReference type="InterPro" id="IPR038445">
    <property type="entry name" value="NCDase_C_sf"/>
</dbReference>
<dbReference type="GO" id="GO:0046512">
    <property type="term" value="P:sphingosine biosynthetic process"/>
    <property type="evidence" value="ECO:0007669"/>
    <property type="project" value="TreeGrafter"/>
</dbReference>
<evidence type="ECO:0000256" key="1">
    <source>
        <dbReference type="ARBA" id="ARBA00009835"/>
    </source>
</evidence>
<dbReference type="InterPro" id="IPR031329">
    <property type="entry name" value="NEUT/ALK_ceramidase_N"/>
</dbReference>
<keyword evidence="5" id="KW-0443">Lipid metabolism</keyword>
<keyword evidence="4" id="KW-0479">Metal-binding</keyword>
<dbReference type="Gene3D" id="2.60.40.2300">
    <property type="entry name" value="Neutral/alkaline non-lysosomal ceramidase, C-terminal domain"/>
    <property type="match status" value="1"/>
</dbReference>
<dbReference type="GO" id="GO:0005576">
    <property type="term" value="C:extracellular region"/>
    <property type="evidence" value="ECO:0007669"/>
    <property type="project" value="TreeGrafter"/>
</dbReference>
<dbReference type="PANTHER" id="PTHR12670">
    <property type="entry name" value="CERAMIDASE"/>
    <property type="match status" value="1"/>
</dbReference>
<dbReference type="RefSeq" id="XP_002179716.1">
    <property type="nucleotide sequence ID" value="XM_002179680.1"/>
</dbReference>
<feature type="binding site" evidence="4">
    <location>
        <position position="467"/>
    </location>
    <ligand>
        <name>Zn(2+)</name>
        <dbReference type="ChEBI" id="CHEBI:29105"/>
    </ligand>
</feature>
<gene>
    <name evidence="8" type="ORF">PHATRDRAFT_20082</name>
</gene>
<dbReference type="PANTHER" id="PTHR12670:SF1">
    <property type="entry name" value="NEUTRAL CERAMIDASE"/>
    <property type="match status" value="1"/>
</dbReference>
<dbReference type="eggNOG" id="KOG2232">
    <property type="taxonomic scope" value="Eukaryota"/>
</dbReference>
<dbReference type="STRING" id="556484.B7FYD1"/>
<dbReference type="EMBL" id="CM000610">
    <property type="protein sequence ID" value="EEC48702.1"/>
    <property type="molecule type" value="Genomic_DNA"/>
</dbReference>
<keyword evidence="4" id="KW-0862">Zinc</keyword>
<dbReference type="GO" id="GO:0046872">
    <property type="term" value="F:metal ion binding"/>
    <property type="evidence" value="ECO:0007669"/>
    <property type="project" value="UniProtKB-KW"/>
</dbReference>
<evidence type="ECO:0000259" key="7">
    <source>
        <dbReference type="Pfam" id="PF17048"/>
    </source>
</evidence>
<comment type="similarity">
    <text evidence="1 5">Belongs to the neutral ceramidase family.</text>
</comment>
<dbReference type="InterPro" id="IPR006823">
    <property type="entry name" value="Ceramidase_alk"/>
</dbReference>
<name>B7FYD1_PHATC</name>
<feature type="domain" description="Neutral/alkaline non-lysosomal ceramidase C-terminal" evidence="7">
    <location>
        <begin position="511"/>
        <end position="647"/>
    </location>
</feature>
<sequence length="716" mass="78952">MGYARANQNGHGIHQRLRARAFVMSEPYARTVCFVSVDIGMGSDLLTQRVIARLEELLPIQDGFDKRLCHLDNLSISGTHTHSAPGGFLQYALYQITSLGFFEEVLEVYVEGVAQAIRRAYDNLQVGSIAVAQERLQGASINRSPSSYLLNPVEERDLYVEDGDTDKRMLQLNFLNANEKPIGALNWFAVHGTSMNSSNRLITGDNKGYASYLMEKHFNENGTLPGKGQFVAAFASTNLGDVSPNTAGPRCIDTGLPCDYYTSTCNGRTELCIAFGPGKNMIESMEIIGRKQYVLASALLGTSNVKKLKGRVASRHSFINMANLTVRMNNTTFARTCPAALGYSFAAGTTDGPGDFDFTQGTNTSNCIWDIIGGFLSTPSTEQIQCHAPKPILLNTGEASLPYAWDPNIVPISVFRIGSLFILNVPGELTTMAGRRLRKAVYEVVRSNGVADPIIAIAGLANSYTHYVTTFEEYSGQRYEAASTLYGPHTLNGYIQEFRRITLDLLINRASASTKAPTDLTRKQITVIPPVELDTIGLGRKFGSVAVDSKDQYIRGNDTVVVSFRSANPRNNPRIEGTFLSIDYLDNDGNWQMQYNDGDWCTRFIWKGGIVRLGSSFAEIHWKIPSDTMRGIYRVCHYGTRKSLLGSAESAIYYAPEWIISNLLGSITANMILQSVKLAIAVSDQIQRFTAGSLGHSRYKEFYGCTRAFLVHDHAN</sequence>
<dbReference type="Proteomes" id="UP000000759">
    <property type="component" value="Chromosome 7"/>
</dbReference>
<keyword evidence="2 5" id="KW-0378">Hydrolase</keyword>
<dbReference type="GO" id="GO:0046514">
    <property type="term" value="P:ceramide catabolic process"/>
    <property type="evidence" value="ECO:0007669"/>
    <property type="project" value="InterPro"/>
</dbReference>
<keyword evidence="9" id="KW-1185">Reference proteome</keyword>
<feature type="binding site" evidence="4">
    <location>
        <position position="80"/>
    </location>
    <ligand>
        <name>Zn(2+)</name>
        <dbReference type="ChEBI" id="CHEBI:29105"/>
    </ligand>
</feature>
<dbReference type="Pfam" id="PF04734">
    <property type="entry name" value="Ceramidase_alk"/>
    <property type="match status" value="1"/>
</dbReference>
<dbReference type="GO" id="GO:0042759">
    <property type="term" value="P:long-chain fatty acid biosynthetic process"/>
    <property type="evidence" value="ECO:0007669"/>
    <property type="project" value="TreeGrafter"/>
</dbReference>
<comment type="catalytic activity">
    <reaction evidence="5">
        <text>an N-acylsphing-4-enine + H2O = sphing-4-enine + a fatty acid</text>
        <dbReference type="Rhea" id="RHEA:20856"/>
        <dbReference type="ChEBI" id="CHEBI:15377"/>
        <dbReference type="ChEBI" id="CHEBI:28868"/>
        <dbReference type="ChEBI" id="CHEBI:52639"/>
        <dbReference type="ChEBI" id="CHEBI:57756"/>
        <dbReference type="EC" id="3.5.1.23"/>
    </reaction>
</comment>
<dbReference type="AlphaFoldDB" id="B7FYD1"/>
<comment type="cofactor">
    <cofactor evidence="4">
        <name>Zn(2+)</name>
        <dbReference type="ChEBI" id="CHEBI:29105"/>
    </cofactor>
    <text evidence="4">Binds 1 zinc ion per subunit.</text>
</comment>
<evidence type="ECO:0000256" key="2">
    <source>
        <dbReference type="ARBA" id="ARBA00022801"/>
    </source>
</evidence>
<dbReference type="Pfam" id="PF17048">
    <property type="entry name" value="Ceramidse_alk_C"/>
    <property type="match status" value="1"/>
</dbReference>
<dbReference type="GeneID" id="7200403"/>
<feature type="active site" description="Nucleophile" evidence="3">
    <location>
        <position position="243"/>
    </location>
</feature>
<dbReference type="GO" id="GO:0016020">
    <property type="term" value="C:membrane"/>
    <property type="evidence" value="ECO:0007669"/>
    <property type="project" value="GOC"/>
</dbReference>
<keyword evidence="5" id="KW-0746">Sphingolipid metabolism</keyword>
<dbReference type="InParanoid" id="B7FYD1"/>
<reference evidence="8 9" key="1">
    <citation type="journal article" date="2008" name="Nature">
        <title>The Phaeodactylum genome reveals the evolutionary history of diatom genomes.</title>
        <authorList>
            <person name="Bowler C."/>
            <person name="Allen A.E."/>
            <person name="Badger J.H."/>
            <person name="Grimwood J."/>
            <person name="Jabbari K."/>
            <person name="Kuo A."/>
            <person name="Maheswari U."/>
            <person name="Martens C."/>
            <person name="Maumus F."/>
            <person name="Otillar R.P."/>
            <person name="Rayko E."/>
            <person name="Salamov A."/>
            <person name="Vandepoele K."/>
            <person name="Beszteri B."/>
            <person name="Gruber A."/>
            <person name="Heijde M."/>
            <person name="Katinka M."/>
            <person name="Mock T."/>
            <person name="Valentin K."/>
            <person name="Verret F."/>
            <person name="Berges J.A."/>
            <person name="Brownlee C."/>
            <person name="Cadoret J.P."/>
            <person name="Chiovitti A."/>
            <person name="Choi C.J."/>
            <person name="Coesel S."/>
            <person name="De Martino A."/>
            <person name="Detter J.C."/>
            <person name="Durkin C."/>
            <person name="Falciatore A."/>
            <person name="Fournet J."/>
            <person name="Haruta M."/>
            <person name="Huysman M.J."/>
            <person name="Jenkins B.D."/>
            <person name="Jiroutova K."/>
            <person name="Jorgensen R.E."/>
            <person name="Joubert Y."/>
            <person name="Kaplan A."/>
            <person name="Kroger N."/>
            <person name="Kroth P.G."/>
            <person name="La Roche J."/>
            <person name="Lindquist E."/>
            <person name="Lommer M."/>
            <person name="Martin-Jezequel V."/>
            <person name="Lopez P.J."/>
            <person name="Lucas S."/>
            <person name="Mangogna M."/>
            <person name="McGinnis K."/>
            <person name="Medlin L.K."/>
            <person name="Montsant A."/>
            <person name="Oudot-Le Secq M.P."/>
            <person name="Napoli C."/>
            <person name="Obornik M."/>
            <person name="Parker M.S."/>
            <person name="Petit J.L."/>
            <person name="Porcel B.M."/>
            <person name="Poulsen N."/>
            <person name="Robison M."/>
            <person name="Rychlewski L."/>
            <person name="Rynearson T.A."/>
            <person name="Schmutz J."/>
            <person name="Shapiro H."/>
            <person name="Siaut M."/>
            <person name="Stanley M."/>
            <person name="Sussman M.R."/>
            <person name="Taylor A.R."/>
            <person name="Vardi A."/>
            <person name="von Dassow P."/>
            <person name="Vyverman W."/>
            <person name="Willis A."/>
            <person name="Wyrwicz L.S."/>
            <person name="Rokhsar D.S."/>
            <person name="Weissenbach J."/>
            <person name="Armbrust E.V."/>
            <person name="Green B.R."/>
            <person name="Van de Peer Y."/>
            <person name="Grigoriev I.V."/>
        </authorList>
    </citation>
    <scope>NUCLEOTIDE SEQUENCE [LARGE SCALE GENOMIC DNA]</scope>
    <source>
        <strain evidence="8 9">CCAP 1055/1</strain>
    </source>
</reference>
<dbReference type="PaxDb" id="2850-Phatr20082"/>
<dbReference type="InterPro" id="IPR031331">
    <property type="entry name" value="NEUT/ALK_ceramidase_C"/>
</dbReference>
<evidence type="ECO:0000256" key="4">
    <source>
        <dbReference type="PIRSR" id="PIRSR606823-2"/>
    </source>
</evidence>
<dbReference type="GO" id="GO:0017040">
    <property type="term" value="F:N-acylsphingosine amidohydrolase activity"/>
    <property type="evidence" value="ECO:0007669"/>
    <property type="project" value="UniProtKB-UniRule"/>
</dbReference>
<reference evidence="9" key="2">
    <citation type="submission" date="2008-08" db="EMBL/GenBank/DDBJ databases">
        <authorList>
            <consortium name="Diatom Consortium"/>
            <person name="Grigoriev I."/>
            <person name="Grimwood J."/>
            <person name="Kuo A."/>
            <person name="Otillar R.P."/>
            <person name="Salamov A."/>
            <person name="Detter J.C."/>
            <person name="Lindquist E."/>
            <person name="Shapiro H."/>
            <person name="Lucas S."/>
            <person name="Glavina del Rio T."/>
            <person name="Pitluck S."/>
            <person name="Rokhsar D."/>
            <person name="Bowler C."/>
        </authorList>
    </citation>
    <scope>GENOME REANNOTATION</scope>
    <source>
        <strain evidence="9">CCAP 1055/1</strain>
    </source>
</reference>
<protein>
    <recommendedName>
        <fullName evidence="5">Neutral ceramidase</fullName>
        <ecNumber evidence="5">3.5.1.23</ecNumber>
    </recommendedName>
</protein>
<feature type="binding site" evidence="4">
    <location>
        <position position="191"/>
    </location>
    <ligand>
        <name>Zn(2+)</name>
        <dbReference type="ChEBI" id="CHEBI:29105"/>
    </ligand>
</feature>
<evidence type="ECO:0000256" key="5">
    <source>
        <dbReference type="RuleBase" id="RU366019"/>
    </source>
</evidence>
<evidence type="ECO:0000259" key="6">
    <source>
        <dbReference type="Pfam" id="PF04734"/>
    </source>
</evidence>
<dbReference type="KEGG" id="pti:PHATRDRAFT_20082"/>
<accession>B7FYD1</accession>
<organism evidence="8 9">
    <name type="scientific">Phaeodactylum tricornutum (strain CCAP 1055/1)</name>
    <dbReference type="NCBI Taxonomy" id="556484"/>
    <lineage>
        <taxon>Eukaryota</taxon>
        <taxon>Sar</taxon>
        <taxon>Stramenopiles</taxon>
        <taxon>Ochrophyta</taxon>
        <taxon>Bacillariophyta</taxon>
        <taxon>Bacillariophyceae</taxon>
        <taxon>Bacillariophycidae</taxon>
        <taxon>Naviculales</taxon>
        <taxon>Phaeodactylaceae</taxon>
        <taxon>Phaeodactylum</taxon>
    </lineage>
</organism>
<evidence type="ECO:0000313" key="8">
    <source>
        <dbReference type="EMBL" id="EEC48702.1"/>
    </source>
</evidence>
<dbReference type="EC" id="3.5.1.23" evidence="5"/>
<dbReference type="HOGENOM" id="CLU_011300_2_0_1"/>
<feature type="binding site" evidence="4">
    <location>
        <position position="428"/>
    </location>
    <ligand>
        <name>Zn(2+)</name>
        <dbReference type="ChEBI" id="CHEBI:29105"/>
    </ligand>
</feature>
<feature type="domain" description="Neutral/alkaline non-lysosomal ceramidase N-terminal" evidence="6">
    <location>
        <begin position="1"/>
        <end position="496"/>
    </location>
</feature>